<dbReference type="InterPro" id="IPR011604">
    <property type="entry name" value="PDDEXK-like_dom_sf"/>
</dbReference>
<dbReference type="InterPro" id="IPR036179">
    <property type="entry name" value="Ig-like_dom_sf"/>
</dbReference>
<dbReference type="PANTHER" id="PTHR47526:SF3">
    <property type="entry name" value="PHD-TYPE DOMAIN-CONTAINING PROTEIN"/>
    <property type="match status" value="1"/>
</dbReference>
<dbReference type="Gene3D" id="2.60.40.10">
    <property type="entry name" value="Immunoglobulins"/>
    <property type="match status" value="1"/>
</dbReference>
<dbReference type="CDD" id="cd22343">
    <property type="entry name" value="PDDEXK_lambda_exonuclease-like"/>
    <property type="match status" value="1"/>
</dbReference>
<organism evidence="5 6">
    <name type="scientific">Batillaria attramentaria</name>
    <dbReference type="NCBI Taxonomy" id="370345"/>
    <lineage>
        <taxon>Eukaryota</taxon>
        <taxon>Metazoa</taxon>
        <taxon>Spiralia</taxon>
        <taxon>Lophotrochozoa</taxon>
        <taxon>Mollusca</taxon>
        <taxon>Gastropoda</taxon>
        <taxon>Caenogastropoda</taxon>
        <taxon>Sorbeoconcha</taxon>
        <taxon>Cerithioidea</taxon>
        <taxon>Batillariidae</taxon>
        <taxon>Batillaria</taxon>
    </lineage>
</organism>
<dbReference type="InterPro" id="IPR003599">
    <property type="entry name" value="Ig_sub"/>
</dbReference>
<dbReference type="PANTHER" id="PTHR47526">
    <property type="entry name" value="ATP-DEPENDENT DNA HELICASE"/>
    <property type="match status" value="1"/>
</dbReference>
<dbReference type="Pfam" id="PF09588">
    <property type="entry name" value="YqaJ"/>
    <property type="match status" value="1"/>
</dbReference>
<dbReference type="InterPro" id="IPR019080">
    <property type="entry name" value="YqaJ_viral_recombinase"/>
</dbReference>
<dbReference type="SMART" id="SM00409">
    <property type="entry name" value="IG"/>
    <property type="match status" value="2"/>
</dbReference>
<name>A0ABD0JBR5_9CAEN</name>
<dbReference type="InterPro" id="IPR007527">
    <property type="entry name" value="Znf_SWIM"/>
</dbReference>
<dbReference type="PROSITE" id="PS50835">
    <property type="entry name" value="IG_LIKE"/>
    <property type="match status" value="2"/>
</dbReference>
<gene>
    <name evidence="5" type="ORF">BaRGS_00036274</name>
</gene>
<evidence type="ECO:0000256" key="1">
    <source>
        <dbReference type="PROSITE-ProRule" id="PRU00325"/>
    </source>
</evidence>
<dbReference type="Proteomes" id="UP001519460">
    <property type="component" value="Unassembled WGS sequence"/>
</dbReference>
<evidence type="ECO:0000313" key="6">
    <source>
        <dbReference type="Proteomes" id="UP001519460"/>
    </source>
</evidence>
<keyword evidence="1" id="KW-0479">Metal-binding</keyword>
<dbReference type="InterPro" id="IPR013783">
    <property type="entry name" value="Ig-like_fold"/>
</dbReference>
<accession>A0ABD0JBR5</accession>
<dbReference type="Gene3D" id="3.90.320.10">
    <property type="match status" value="1"/>
</dbReference>
<dbReference type="AlphaFoldDB" id="A0ABD0JBR5"/>
<feature type="domain" description="Ig-like" evidence="3">
    <location>
        <begin position="110"/>
        <end position="182"/>
    </location>
</feature>
<protein>
    <recommendedName>
        <fullName evidence="7">SWIM-type domain-containing protein</fullName>
    </recommendedName>
</protein>
<dbReference type="InterPro" id="IPR011335">
    <property type="entry name" value="Restrct_endonuc-II-like"/>
</dbReference>
<feature type="domain" description="SWIM-type" evidence="4">
    <location>
        <begin position="587"/>
        <end position="624"/>
    </location>
</feature>
<comment type="caution">
    <text evidence="5">The sequence shown here is derived from an EMBL/GenBank/DDBJ whole genome shotgun (WGS) entry which is preliminary data.</text>
</comment>
<dbReference type="GO" id="GO:0006281">
    <property type="term" value="P:DNA repair"/>
    <property type="evidence" value="ECO:0007669"/>
    <property type="project" value="UniProtKB-ARBA"/>
</dbReference>
<dbReference type="SUPFAM" id="SSF48726">
    <property type="entry name" value="Immunoglobulin"/>
    <property type="match status" value="2"/>
</dbReference>
<sequence length="984" mass="110259">MFMEVRGNISDCGLTENAGDWTVSGSCRIQVVNITDDRYACSWSQASPSTSADAWSTSFTADDPEARVNRSGHCIFTRSLPPDEGVYTYFLHYQPAHDEQHMVGNITISPPLTPKTQTNCPQYVLEGDTLTCDCTTTDPGSPPSVLQWSGFTSHQLTVHNVTRDMDGAVYNCTQTWNTSVVSFVNYTMRVQHPPSGPVITGYTTNQVLTAGDNVSLTCTVSGGNPPVTNIRFYCLRQNTNVTGEFDSSLSSITVTIDRLRVSDDGTECVCTGEWPPDPSLHLEAVIHLNVVGRDLYDRPQPRQQEPDNYTGLVLYEDIRGSKRDQTVDVTGSEYENTGMNTSRPACITTEVKGDTAVRLPQRDMNGSILLEWDKEIRITCDNFTTNDTVHWFIVPPQHGSSSIGWCHPATPCWSDEPGMKLTRSETTHESELTASGDSRLKLIGTSVECAAGSDFVQAKKAIDDSNQPERDAELSQSDNKAKENKEYHHVASLTGWLAVEDVCLSQWPEVTDKELYNYLVYTCKKTVDLKKKNARRQLKANIFYEDGHVHILGYHHIDDDCEECYIRGLVIPSAASSDTKKYPDRSVWIRVSKVTGKVMTGYCTCTAGLEGSCNHVAALLYALVDVTDTKIKGIDASTSKTCKWKQPRKRRLSPKKAFEMPSMKNKTVDTEPLVSCVNQERFAERLRKCAPRAGWLVNFTASKEARTPHVPASLPLLCKPQFSLADHVDISTDSCKDIFLNFASQLSCSQAEAEEIEAGTRDQAKSEQWHMARAGRLTSSRFGEVCKRKPETRPDNLLKTVMNYRAPFDNEHTKWGRDHEAAARRQYFNRMQKQHNQNLSLEKCGLIVHKDLPYLATSPDGLVECEHCDPVDGVLEVKCPSSHKDLTPEEACNDKKFFCELVNGSVHLKKGYNYYYQVQGQMGISGRTWCDFVVWTLKGMSIERIAFDESHWQTMLTKVKAFYVDAVVPEIFTQRVKRGKSLFS</sequence>
<dbReference type="EMBL" id="JACVVK020000507">
    <property type="protein sequence ID" value="KAK7469692.1"/>
    <property type="molecule type" value="Genomic_DNA"/>
</dbReference>
<feature type="region of interest" description="Disordered" evidence="2">
    <location>
        <begin position="460"/>
        <end position="483"/>
    </location>
</feature>
<feature type="domain" description="Ig-like" evidence="3">
    <location>
        <begin position="197"/>
        <end position="271"/>
    </location>
</feature>
<keyword evidence="1" id="KW-0862">Zinc</keyword>
<dbReference type="InterPro" id="IPR007110">
    <property type="entry name" value="Ig-like_dom"/>
</dbReference>
<dbReference type="SUPFAM" id="SSF52980">
    <property type="entry name" value="Restriction endonuclease-like"/>
    <property type="match status" value="1"/>
</dbReference>
<evidence type="ECO:0000313" key="5">
    <source>
        <dbReference type="EMBL" id="KAK7469692.1"/>
    </source>
</evidence>
<evidence type="ECO:0008006" key="7">
    <source>
        <dbReference type="Google" id="ProtNLM"/>
    </source>
</evidence>
<evidence type="ECO:0000259" key="4">
    <source>
        <dbReference type="PROSITE" id="PS50966"/>
    </source>
</evidence>
<keyword evidence="1" id="KW-0863">Zinc-finger</keyword>
<dbReference type="GO" id="GO:0008270">
    <property type="term" value="F:zinc ion binding"/>
    <property type="evidence" value="ECO:0007669"/>
    <property type="project" value="UniProtKB-KW"/>
</dbReference>
<reference evidence="5 6" key="1">
    <citation type="journal article" date="2023" name="Sci. Data">
        <title>Genome assembly of the Korean intertidal mud-creeper Batillaria attramentaria.</title>
        <authorList>
            <person name="Patra A.K."/>
            <person name="Ho P.T."/>
            <person name="Jun S."/>
            <person name="Lee S.J."/>
            <person name="Kim Y."/>
            <person name="Won Y.J."/>
        </authorList>
    </citation>
    <scope>NUCLEOTIDE SEQUENCE [LARGE SCALE GENOMIC DNA]</scope>
    <source>
        <strain evidence="5">Wonlab-2016</strain>
    </source>
</reference>
<dbReference type="Pfam" id="PF13927">
    <property type="entry name" value="Ig_3"/>
    <property type="match status" value="1"/>
</dbReference>
<evidence type="ECO:0000259" key="3">
    <source>
        <dbReference type="PROSITE" id="PS50835"/>
    </source>
</evidence>
<evidence type="ECO:0000256" key="2">
    <source>
        <dbReference type="SAM" id="MobiDB-lite"/>
    </source>
</evidence>
<dbReference type="PROSITE" id="PS50966">
    <property type="entry name" value="ZF_SWIM"/>
    <property type="match status" value="1"/>
</dbReference>
<proteinExistence type="predicted"/>
<keyword evidence="6" id="KW-1185">Reference proteome</keyword>